<accession>A0A0F9KTS3</accession>
<organism evidence="1">
    <name type="scientific">marine sediment metagenome</name>
    <dbReference type="NCBI Taxonomy" id="412755"/>
    <lineage>
        <taxon>unclassified sequences</taxon>
        <taxon>metagenomes</taxon>
        <taxon>ecological metagenomes</taxon>
    </lineage>
</organism>
<dbReference type="AlphaFoldDB" id="A0A0F9KTS3"/>
<comment type="caution">
    <text evidence="1">The sequence shown here is derived from an EMBL/GenBank/DDBJ whole genome shotgun (WGS) entry which is preliminary data.</text>
</comment>
<reference evidence="1" key="1">
    <citation type="journal article" date="2015" name="Nature">
        <title>Complex archaea that bridge the gap between prokaryotes and eukaryotes.</title>
        <authorList>
            <person name="Spang A."/>
            <person name="Saw J.H."/>
            <person name="Jorgensen S.L."/>
            <person name="Zaremba-Niedzwiedzka K."/>
            <person name="Martijn J."/>
            <person name="Lind A.E."/>
            <person name="van Eijk R."/>
            <person name="Schleper C."/>
            <person name="Guy L."/>
            <person name="Ettema T.J."/>
        </authorList>
    </citation>
    <scope>NUCLEOTIDE SEQUENCE</scope>
</reference>
<gene>
    <name evidence="1" type="ORF">LCGC14_1662360</name>
</gene>
<dbReference type="EMBL" id="LAZR01014149">
    <property type="protein sequence ID" value="KKM18770.1"/>
    <property type="molecule type" value="Genomic_DNA"/>
</dbReference>
<evidence type="ECO:0000313" key="1">
    <source>
        <dbReference type="EMBL" id="KKM18770.1"/>
    </source>
</evidence>
<name>A0A0F9KTS3_9ZZZZ</name>
<sequence>MNNININNIEEMLTVKEFSRLFSHYLHIYMVFKGHYSKNIPQQKRKIICEQFVKTLRLPSHMVRLLQSEMLSEEQLNMLDLPALRTVKNISEEEILDTFSQLATTV</sequence>
<proteinExistence type="predicted"/>
<protein>
    <submittedName>
        <fullName evidence="1">Uncharacterized protein</fullName>
    </submittedName>
</protein>